<dbReference type="EMBL" id="CACVBM020001240">
    <property type="protein sequence ID" value="CAA7041167.1"/>
    <property type="molecule type" value="Genomic_DNA"/>
</dbReference>
<dbReference type="Pfam" id="PF07727">
    <property type="entry name" value="RVT_2"/>
    <property type="match status" value="1"/>
</dbReference>
<dbReference type="SUPFAM" id="SSF52047">
    <property type="entry name" value="RNI-like"/>
    <property type="match status" value="1"/>
</dbReference>
<dbReference type="SUPFAM" id="SSF81383">
    <property type="entry name" value="F-box domain"/>
    <property type="match status" value="1"/>
</dbReference>
<dbReference type="InterPro" id="IPR006566">
    <property type="entry name" value="FBD"/>
</dbReference>
<feature type="compositionally biased region" description="Polar residues" evidence="1">
    <location>
        <begin position="531"/>
        <end position="545"/>
    </location>
</feature>
<dbReference type="CDD" id="cd22160">
    <property type="entry name" value="F-box_AtFBL13-like"/>
    <property type="match status" value="1"/>
</dbReference>
<evidence type="ECO:0000313" key="3">
    <source>
        <dbReference type="EMBL" id="CAA7041167.1"/>
    </source>
</evidence>
<evidence type="ECO:0000256" key="1">
    <source>
        <dbReference type="SAM" id="MobiDB-lite"/>
    </source>
</evidence>
<dbReference type="InterPro" id="IPR043502">
    <property type="entry name" value="DNA/RNA_pol_sf"/>
</dbReference>
<comment type="caution">
    <text evidence="3">The sequence shown here is derived from an EMBL/GenBank/DDBJ whole genome shotgun (WGS) entry which is preliminary data.</text>
</comment>
<sequence length="810" mass="91768">MDRFNSLADDTICQILSSLAIKEAALTSVLSKRWRYLFAFRPNLRLDDDDGVGGGGESFIDFVNSVLGVSGKFPMSNISIKSGKRIDIDDTGHVTRWMTYALEHGVRNLNIDVIAEDVIMVPLEMFTCKTIVELRLSKGFEALIPDDVYLPSLKTLYLDTVYFYNKRYCVLEKLLSACPVLEELTIHSPSWQVPKGCRTVSSSTLKRLTIKVVLFVDFWDLTFDTPNLAYLEYWDLAARKYPVVNLDSLVEAKLDLDLYLNMSNPTNLLIGLRYVEVLELLTVDTWMMFCFFREEIPVFGNLFRLTITVNFPDYDWEFLPLLLEKCPSLHTLVIKGPLHADTRDREYGLSCPVKLLEIYEYEGSNVGELEQLKVFIEKLPYLELVKVLAYATDDKDKSRITKDLLMLPRSSMCNIQIMFCEDALPRLMNHHQTSSSDHSTSASVGIELNADVGLGNNSSSPSVTSGTQAHTEDNPSPSTEPNTQPTSSQTSPTRSSSPSPPLPSLSPPPPSPSPPPPPPSPPPPPPENRHTMTTRAKNNITKPRQRLTLLTTATKHKPHIPSTVNQAMRDPNWRHAMGDEYNAQLRNRTFDLVPPAPNQNIVPTMWIYTLKYLPNGSLDRYKARWVARGFNQQYGLDYAETFSPVVKSLTIRLVLQLAVNHSWQIKQLNVNNAFLHGTLTEEVYVSQPPGFVDRDKPDHVCRLNKALYGLKQAPRAWYQELKSFLCRMGCMNSVADTSVFSYITGNQVIYALVYVDDISHRQQSGTCLCLHCCTRSSILSQRPHRPLLLSWDRSHSYKQRYALDATEIYH</sequence>
<dbReference type="InterPro" id="IPR013103">
    <property type="entry name" value="RVT_2"/>
</dbReference>
<reference evidence="3" key="1">
    <citation type="submission" date="2020-01" db="EMBL/GenBank/DDBJ databases">
        <authorList>
            <person name="Mishra B."/>
        </authorList>
    </citation>
    <scope>NUCLEOTIDE SEQUENCE [LARGE SCALE GENOMIC DNA]</scope>
</reference>
<dbReference type="InterPro" id="IPR036047">
    <property type="entry name" value="F-box-like_dom_sf"/>
</dbReference>
<dbReference type="AlphaFoldDB" id="A0A6D2JMI8"/>
<feature type="compositionally biased region" description="Pro residues" evidence="1">
    <location>
        <begin position="498"/>
        <end position="526"/>
    </location>
</feature>
<dbReference type="Gene3D" id="3.80.10.10">
    <property type="entry name" value="Ribonuclease Inhibitor"/>
    <property type="match status" value="1"/>
</dbReference>
<dbReference type="SMART" id="SM00579">
    <property type="entry name" value="FBD"/>
    <property type="match status" value="1"/>
</dbReference>
<feature type="compositionally biased region" description="Polar residues" evidence="1">
    <location>
        <begin position="455"/>
        <end position="469"/>
    </location>
</feature>
<feature type="domain" description="FBD" evidence="2">
    <location>
        <begin position="346"/>
        <end position="418"/>
    </location>
</feature>
<dbReference type="SUPFAM" id="SSF56672">
    <property type="entry name" value="DNA/RNA polymerases"/>
    <property type="match status" value="1"/>
</dbReference>
<gene>
    <name evidence="3" type="ORF">MERR_LOCUS28402</name>
</gene>
<accession>A0A6D2JMI8</accession>
<dbReference type="InterPro" id="IPR032675">
    <property type="entry name" value="LRR_dom_sf"/>
</dbReference>
<organism evidence="3 4">
    <name type="scientific">Microthlaspi erraticum</name>
    <dbReference type="NCBI Taxonomy" id="1685480"/>
    <lineage>
        <taxon>Eukaryota</taxon>
        <taxon>Viridiplantae</taxon>
        <taxon>Streptophyta</taxon>
        <taxon>Embryophyta</taxon>
        <taxon>Tracheophyta</taxon>
        <taxon>Spermatophyta</taxon>
        <taxon>Magnoliopsida</taxon>
        <taxon>eudicotyledons</taxon>
        <taxon>Gunneridae</taxon>
        <taxon>Pentapetalae</taxon>
        <taxon>rosids</taxon>
        <taxon>malvids</taxon>
        <taxon>Brassicales</taxon>
        <taxon>Brassicaceae</taxon>
        <taxon>Coluteocarpeae</taxon>
        <taxon>Microthlaspi</taxon>
    </lineage>
</organism>
<dbReference type="InterPro" id="IPR055411">
    <property type="entry name" value="LRR_FXL15/At3g58940/PEG3-like"/>
</dbReference>
<keyword evidence="4" id="KW-1185">Reference proteome</keyword>
<dbReference type="InterPro" id="IPR053781">
    <property type="entry name" value="F-box_AtFBL13-like"/>
</dbReference>
<dbReference type="PANTHER" id="PTHR31293">
    <property type="entry name" value="RNI-LIKE SUPERFAMILY PROTEIN"/>
    <property type="match status" value="1"/>
</dbReference>
<feature type="compositionally biased region" description="Low complexity" evidence="1">
    <location>
        <begin position="475"/>
        <end position="497"/>
    </location>
</feature>
<dbReference type="Proteomes" id="UP000467841">
    <property type="component" value="Unassembled WGS sequence"/>
</dbReference>
<protein>
    <recommendedName>
        <fullName evidence="2">FBD domain-containing protein</fullName>
    </recommendedName>
</protein>
<dbReference type="Pfam" id="PF24758">
    <property type="entry name" value="LRR_At5g56370"/>
    <property type="match status" value="1"/>
</dbReference>
<dbReference type="InterPro" id="IPR055294">
    <property type="entry name" value="FBL60-like"/>
</dbReference>
<proteinExistence type="predicted"/>
<dbReference type="OrthoDB" id="612216at2759"/>
<evidence type="ECO:0000313" key="4">
    <source>
        <dbReference type="Proteomes" id="UP000467841"/>
    </source>
</evidence>
<dbReference type="PANTHER" id="PTHR31293:SF12">
    <property type="entry name" value="RNI-LIKE SUPERFAMILY PROTEIN"/>
    <property type="match status" value="1"/>
</dbReference>
<name>A0A6D2JMI8_9BRAS</name>
<feature type="region of interest" description="Disordered" evidence="1">
    <location>
        <begin position="451"/>
        <end position="545"/>
    </location>
</feature>
<evidence type="ECO:0000259" key="2">
    <source>
        <dbReference type="SMART" id="SM00579"/>
    </source>
</evidence>